<dbReference type="SUPFAM" id="SSF47473">
    <property type="entry name" value="EF-hand"/>
    <property type="match status" value="1"/>
</dbReference>
<dbReference type="CDD" id="cd00051">
    <property type="entry name" value="EFh"/>
    <property type="match status" value="1"/>
</dbReference>
<feature type="domain" description="EF-hand" evidence="3">
    <location>
        <begin position="404"/>
        <end position="439"/>
    </location>
</feature>
<dbReference type="OMA" id="CRIGTNG"/>
<evidence type="ECO:0000256" key="1">
    <source>
        <dbReference type="ARBA" id="ARBA00022837"/>
    </source>
</evidence>
<dbReference type="SMART" id="SM00368">
    <property type="entry name" value="LRR_RI"/>
    <property type="match status" value="8"/>
</dbReference>
<proteinExistence type="predicted"/>
<name>A0A3M6U8A6_POCDA</name>
<dbReference type="PANTHER" id="PTHR24114:SF50">
    <property type="entry name" value="RNI-LIKE PROTEIN"/>
    <property type="match status" value="1"/>
</dbReference>
<dbReference type="OrthoDB" id="120976at2759"/>
<accession>A0A3M6U8A6</accession>
<gene>
    <name evidence="4" type="ORF">pdam_00017307</name>
</gene>
<evidence type="ECO:0000313" key="4">
    <source>
        <dbReference type="EMBL" id="RMX49905.1"/>
    </source>
</evidence>
<evidence type="ECO:0000313" key="5">
    <source>
        <dbReference type="Proteomes" id="UP000275408"/>
    </source>
</evidence>
<dbReference type="InterPro" id="IPR002048">
    <property type="entry name" value="EF_hand_dom"/>
</dbReference>
<dbReference type="SUPFAM" id="SSF52047">
    <property type="entry name" value="RNI-like"/>
    <property type="match status" value="1"/>
</dbReference>
<dbReference type="SMART" id="SM00054">
    <property type="entry name" value="EFh"/>
    <property type="match status" value="2"/>
</dbReference>
<dbReference type="Proteomes" id="UP000275408">
    <property type="component" value="Unassembled WGS sequence"/>
</dbReference>
<evidence type="ECO:0000259" key="3">
    <source>
        <dbReference type="PROSITE" id="PS50222"/>
    </source>
</evidence>
<reference evidence="4 5" key="1">
    <citation type="journal article" date="2018" name="Sci. Rep.">
        <title>Comparative analysis of the Pocillopora damicornis genome highlights role of immune system in coral evolution.</title>
        <authorList>
            <person name="Cunning R."/>
            <person name="Bay R.A."/>
            <person name="Gillette P."/>
            <person name="Baker A.C."/>
            <person name="Traylor-Knowles N."/>
        </authorList>
    </citation>
    <scope>NUCLEOTIDE SEQUENCE [LARGE SCALE GENOMIC DNA]</scope>
    <source>
        <strain evidence="4">RSMAS</strain>
        <tissue evidence="4">Whole animal</tissue>
    </source>
</reference>
<keyword evidence="1" id="KW-0106">Calcium</keyword>
<dbReference type="Gene3D" id="3.80.10.10">
    <property type="entry name" value="Ribonuclease Inhibitor"/>
    <property type="match status" value="3"/>
</dbReference>
<dbReference type="EMBL" id="RCHS01002030">
    <property type="protein sequence ID" value="RMX49905.1"/>
    <property type="molecule type" value="Genomic_DNA"/>
</dbReference>
<dbReference type="InterPro" id="IPR052394">
    <property type="entry name" value="LRR-containing"/>
</dbReference>
<dbReference type="Pfam" id="PF13516">
    <property type="entry name" value="LRR_6"/>
    <property type="match status" value="7"/>
</dbReference>
<dbReference type="InterPro" id="IPR001611">
    <property type="entry name" value="Leu-rich_rpt"/>
</dbReference>
<dbReference type="Gene3D" id="1.10.238.10">
    <property type="entry name" value="EF-hand"/>
    <property type="match status" value="1"/>
</dbReference>
<keyword evidence="5" id="KW-1185">Reference proteome</keyword>
<dbReference type="PROSITE" id="PS50222">
    <property type="entry name" value="EF_HAND_2"/>
    <property type="match status" value="2"/>
</dbReference>
<evidence type="ECO:0000256" key="2">
    <source>
        <dbReference type="SAM" id="MobiDB-lite"/>
    </source>
</evidence>
<organism evidence="4 5">
    <name type="scientific">Pocillopora damicornis</name>
    <name type="common">Cauliflower coral</name>
    <name type="synonym">Millepora damicornis</name>
    <dbReference type="NCBI Taxonomy" id="46731"/>
    <lineage>
        <taxon>Eukaryota</taxon>
        <taxon>Metazoa</taxon>
        <taxon>Cnidaria</taxon>
        <taxon>Anthozoa</taxon>
        <taxon>Hexacorallia</taxon>
        <taxon>Scleractinia</taxon>
        <taxon>Astrocoeniina</taxon>
        <taxon>Pocilloporidae</taxon>
        <taxon>Pocillopora</taxon>
    </lineage>
</organism>
<protein>
    <recommendedName>
        <fullName evidence="3">EF-hand domain-containing protein</fullName>
    </recommendedName>
</protein>
<dbReference type="InterPro" id="IPR032675">
    <property type="entry name" value="LRR_dom_sf"/>
</dbReference>
<dbReference type="InterPro" id="IPR018247">
    <property type="entry name" value="EF_Hand_1_Ca_BS"/>
</dbReference>
<dbReference type="PROSITE" id="PS00018">
    <property type="entry name" value="EF_HAND_1"/>
    <property type="match status" value="2"/>
</dbReference>
<dbReference type="Pfam" id="PF13499">
    <property type="entry name" value="EF-hand_7"/>
    <property type="match status" value="1"/>
</dbReference>
<dbReference type="GO" id="GO:0005509">
    <property type="term" value="F:calcium ion binding"/>
    <property type="evidence" value="ECO:0007669"/>
    <property type="project" value="InterPro"/>
</dbReference>
<sequence length="501" mass="56103">MSTKYPVQVDCIRQVPPTALETVEEIPAVEPVHPEKTADSSDDEYDTDLENDFIEEDPQENNQGRENYLTACKNLGLIPCTPFLKQIGKAEMNLKHYNLGSLGAEAVAVALMQNTKVLSVNIADNCIGADGAIYMAKMLTENPYITELDVSQNDLRTQGAYAMSEMLRENSELLELNLSNNGFQEKDAEPIVEAMKQNYTLKSLNLSHNRFCEMGGRLLGPAIDANVGLEYLDLSWNHFRRQGAIAVAYGLRNNCALKFLDLSWNGFADDGAKAIGEALSENNTLTELDISSNRISVAGAKSLANGLAKNSTLQILRIGQNPFQSEGAYEILSAVAKNKESAIEELYFDDIPMNAEFEDLLEEVLDERPNLSVQCGTAMKGKDRVKRMKKKVDVLNLLLEYIELRGLRVVDFFRQLDKDNSKKISRAEFMNGVKKAGIPMTRKQLKKLVRILDTDNDGNIDYGEMIAIKKDEVFDFYHKKKTYKKDDPLLQSFKAAQLKKP</sequence>
<dbReference type="InterPro" id="IPR011992">
    <property type="entry name" value="EF-hand-dom_pair"/>
</dbReference>
<comment type="caution">
    <text evidence="4">The sequence shown here is derived from an EMBL/GenBank/DDBJ whole genome shotgun (WGS) entry which is preliminary data.</text>
</comment>
<dbReference type="AlphaFoldDB" id="A0A3M6U8A6"/>
<feature type="region of interest" description="Disordered" evidence="2">
    <location>
        <begin position="22"/>
        <end position="44"/>
    </location>
</feature>
<feature type="domain" description="EF-hand" evidence="3">
    <location>
        <begin position="440"/>
        <end position="475"/>
    </location>
</feature>
<dbReference type="PANTHER" id="PTHR24114">
    <property type="entry name" value="LEUCINE RICH REPEAT FAMILY PROTEIN"/>
    <property type="match status" value="1"/>
</dbReference>